<evidence type="ECO:0000313" key="2">
    <source>
        <dbReference type="EMBL" id="ASW43212.1"/>
    </source>
</evidence>
<dbReference type="SMART" id="SM00881">
    <property type="entry name" value="CoA_binding"/>
    <property type="match status" value="1"/>
</dbReference>
<dbReference type="AlphaFoldDB" id="A0A343JCF4"/>
<gene>
    <name evidence="2" type="ORF">BEN51_06875</name>
</gene>
<evidence type="ECO:0000313" key="3">
    <source>
        <dbReference type="Proteomes" id="UP000264883"/>
    </source>
</evidence>
<name>A0A343JCF4_9CLOT</name>
<feature type="domain" description="CoA-binding" evidence="1">
    <location>
        <begin position="6"/>
        <end position="94"/>
    </location>
</feature>
<sequence length="129" mass="14688">MEVKDLMYMKNWVVVGDVKNENKYANKILKALKERGFNVSGIHYAGGASIFKSLKEVPYNIDVIDLCINPVKGYEYIKEAKDLGIKHILIQPGAESEAILNYCKENHIEVFQDCALVQLRKIEEGKAER</sequence>
<evidence type="ECO:0000259" key="1">
    <source>
        <dbReference type="SMART" id="SM00881"/>
    </source>
</evidence>
<proteinExistence type="predicted"/>
<dbReference type="OrthoDB" id="9804695at2"/>
<dbReference type="SUPFAM" id="SSF51735">
    <property type="entry name" value="NAD(P)-binding Rossmann-fold domains"/>
    <property type="match status" value="1"/>
</dbReference>
<dbReference type="Gene3D" id="3.40.50.720">
    <property type="entry name" value="NAD(P)-binding Rossmann-like Domain"/>
    <property type="match status" value="1"/>
</dbReference>
<dbReference type="InterPro" id="IPR036291">
    <property type="entry name" value="NAD(P)-bd_dom_sf"/>
</dbReference>
<reference evidence="2 3" key="1">
    <citation type="submission" date="2016-08" db="EMBL/GenBank/DDBJ databases">
        <title>Complete Genome Sequence Of The Indigo Reducing Clostridium isatidis DSM15098.</title>
        <authorList>
            <person name="Little G.T."/>
            <person name="Minton N.P."/>
        </authorList>
    </citation>
    <scope>NUCLEOTIDE SEQUENCE [LARGE SCALE GENOMIC DNA]</scope>
    <source>
        <strain evidence="2 3">DSM 15098</strain>
    </source>
</reference>
<organism evidence="2 3">
    <name type="scientific">Clostridium isatidis</name>
    <dbReference type="NCBI Taxonomy" id="182773"/>
    <lineage>
        <taxon>Bacteria</taxon>
        <taxon>Bacillati</taxon>
        <taxon>Bacillota</taxon>
        <taxon>Clostridia</taxon>
        <taxon>Eubacteriales</taxon>
        <taxon>Clostridiaceae</taxon>
        <taxon>Clostridium</taxon>
    </lineage>
</organism>
<dbReference type="RefSeq" id="WP_119865348.1">
    <property type="nucleotide sequence ID" value="NZ_CP016786.1"/>
</dbReference>
<dbReference type="Proteomes" id="UP000264883">
    <property type="component" value="Chromosome"/>
</dbReference>
<dbReference type="PANTHER" id="PTHR33303">
    <property type="entry name" value="CYTOPLASMIC PROTEIN-RELATED"/>
    <property type="match status" value="1"/>
</dbReference>
<keyword evidence="3" id="KW-1185">Reference proteome</keyword>
<dbReference type="KEGG" id="cia:BEN51_06875"/>
<dbReference type="PANTHER" id="PTHR33303:SF2">
    <property type="entry name" value="COA-BINDING DOMAIN-CONTAINING PROTEIN"/>
    <property type="match status" value="1"/>
</dbReference>
<dbReference type="InterPro" id="IPR003781">
    <property type="entry name" value="CoA-bd"/>
</dbReference>
<protein>
    <submittedName>
        <fullName evidence="2">CoA-binding protein</fullName>
    </submittedName>
</protein>
<accession>A0A343JCF4</accession>
<dbReference type="EMBL" id="CP016786">
    <property type="protein sequence ID" value="ASW43212.1"/>
    <property type="molecule type" value="Genomic_DNA"/>
</dbReference>
<dbReference type="Pfam" id="PF13380">
    <property type="entry name" value="CoA_binding_2"/>
    <property type="match status" value="1"/>
</dbReference>